<accession>F6UIJ8</accession>
<dbReference type="InParanoid" id="F6UIJ8"/>
<evidence type="ECO:0000256" key="7">
    <source>
        <dbReference type="ARBA" id="ARBA00047984"/>
    </source>
</evidence>
<organism evidence="9 10">
    <name type="scientific">Ciona intestinalis</name>
    <name type="common">Transparent sea squirt</name>
    <name type="synonym">Ascidia intestinalis</name>
    <dbReference type="NCBI Taxonomy" id="7719"/>
    <lineage>
        <taxon>Eukaryota</taxon>
        <taxon>Metazoa</taxon>
        <taxon>Chordata</taxon>
        <taxon>Tunicata</taxon>
        <taxon>Ascidiacea</taxon>
        <taxon>Phlebobranchia</taxon>
        <taxon>Cionidae</taxon>
        <taxon>Ciona</taxon>
    </lineage>
</organism>
<dbReference type="Proteomes" id="UP000008144">
    <property type="component" value="Chromosome 5"/>
</dbReference>
<proteinExistence type="predicted"/>
<dbReference type="HOGENOM" id="CLU_1153889_0_0_1"/>
<keyword evidence="6" id="KW-0067">ATP-binding</keyword>
<dbReference type="GO" id="GO:0003724">
    <property type="term" value="F:RNA helicase activity"/>
    <property type="evidence" value="ECO:0007669"/>
    <property type="project" value="UniProtKB-EC"/>
</dbReference>
<dbReference type="PANTHER" id="PTHR22655">
    <property type="entry name" value="ATP-DEPENDENT RNA HELICASE TDRD12-RELATED"/>
    <property type="match status" value="1"/>
</dbReference>
<dbReference type="InterPro" id="IPR002999">
    <property type="entry name" value="Tudor"/>
</dbReference>
<reference evidence="9" key="2">
    <citation type="journal article" date="2008" name="Genome Biol.">
        <title>Improved genome assembly and evidence-based global gene model set for the chordate Ciona intestinalis: new insight into intron and operon populations.</title>
        <authorList>
            <person name="Satou Y."/>
            <person name="Mineta K."/>
            <person name="Ogasawara M."/>
            <person name="Sasakura Y."/>
            <person name="Shoguchi E."/>
            <person name="Ueno K."/>
            <person name="Yamada L."/>
            <person name="Matsumoto J."/>
            <person name="Wasserscheid J."/>
            <person name="Dewar K."/>
            <person name="Wiley G.B."/>
            <person name="Macmil S.L."/>
            <person name="Roe B.A."/>
            <person name="Zeller R.W."/>
            <person name="Hastings K.E."/>
            <person name="Lemaire P."/>
            <person name="Lindquist E."/>
            <person name="Endo T."/>
            <person name="Hotta K."/>
            <person name="Inaba K."/>
        </authorList>
    </citation>
    <scope>NUCLEOTIDE SEQUENCE [LARGE SCALE GENOMIC DNA]</scope>
    <source>
        <strain evidence="9">wild type</strain>
    </source>
</reference>
<protein>
    <recommendedName>
        <fullName evidence="1">RNA helicase</fullName>
        <ecNumber evidence="1">3.6.4.13</ecNumber>
    </recommendedName>
</protein>
<dbReference type="Ensembl" id="ENSCINT00000023078.2">
    <property type="protein sequence ID" value="ENSCINP00000022832.2"/>
    <property type="gene ID" value="ENSCING00000012138.2"/>
</dbReference>
<dbReference type="STRING" id="7719.ENSCINP00000022832"/>
<dbReference type="GO" id="GO:0016787">
    <property type="term" value="F:hydrolase activity"/>
    <property type="evidence" value="ECO:0007669"/>
    <property type="project" value="UniProtKB-KW"/>
</dbReference>
<dbReference type="EMBL" id="EAAA01002202">
    <property type="status" value="NOT_ANNOTATED_CDS"/>
    <property type="molecule type" value="Genomic_DNA"/>
</dbReference>
<dbReference type="Gene3D" id="2.30.30.140">
    <property type="match status" value="1"/>
</dbReference>
<dbReference type="GO" id="GO:0005524">
    <property type="term" value="F:ATP binding"/>
    <property type="evidence" value="ECO:0007669"/>
    <property type="project" value="UniProtKB-KW"/>
</dbReference>
<keyword evidence="2" id="KW-0677">Repeat</keyword>
<evidence type="ECO:0000259" key="8">
    <source>
        <dbReference type="Pfam" id="PF00567"/>
    </source>
</evidence>
<sequence length="241" mass="27258">MSMDVLIKTIKDPSYFVGVKVNASADVSFVALLKEVNDYYNDSQMFKAILSNPKEGMRCIVSIPPLWHRAKVDTVLVSTNGFQVRCSLVDEMSTVVVSANRVFVTPEWVWEVPAQVIHFALHGVRPMRLVTDYVKDEVLFGSEDTMCWSASAIKWFKNYVAKSQGKVEVKVMEINEENIHFVKLFMVDNITGSQICLNEILVKNKFAVNTIDSLVKNVQGETQTRNTMKTKCVTQNGHLNK</sequence>
<dbReference type="PANTHER" id="PTHR22655:SF2">
    <property type="entry name" value="ATP-DEPENDENT RNA HELICASE TDRD12-RELATED"/>
    <property type="match status" value="1"/>
</dbReference>
<comment type="catalytic activity">
    <reaction evidence="7">
        <text>ATP + H2O = ADP + phosphate + H(+)</text>
        <dbReference type="Rhea" id="RHEA:13065"/>
        <dbReference type="ChEBI" id="CHEBI:15377"/>
        <dbReference type="ChEBI" id="CHEBI:15378"/>
        <dbReference type="ChEBI" id="CHEBI:30616"/>
        <dbReference type="ChEBI" id="CHEBI:43474"/>
        <dbReference type="ChEBI" id="CHEBI:456216"/>
        <dbReference type="EC" id="3.6.4.13"/>
    </reaction>
</comment>
<evidence type="ECO:0000256" key="4">
    <source>
        <dbReference type="ARBA" id="ARBA00022801"/>
    </source>
</evidence>
<evidence type="ECO:0000313" key="10">
    <source>
        <dbReference type="Proteomes" id="UP000008144"/>
    </source>
</evidence>
<keyword evidence="10" id="KW-1185">Reference proteome</keyword>
<dbReference type="Gene3D" id="2.40.50.90">
    <property type="match status" value="1"/>
</dbReference>
<evidence type="ECO:0000256" key="5">
    <source>
        <dbReference type="ARBA" id="ARBA00022806"/>
    </source>
</evidence>
<evidence type="ECO:0000256" key="6">
    <source>
        <dbReference type="ARBA" id="ARBA00022840"/>
    </source>
</evidence>
<dbReference type="SUPFAM" id="SSF63748">
    <property type="entry name" value="Tudor/PWWP/MBT"/>
    <property type="match status" value="1"/>
</dbReference>
<dbReference type="EC" id="3.6.4.13" evidence="1"/>
<reference evidence="9" key="3">
    <citation type="submission" date="2025-08" db="UniProtKB">
        <authorList>
            <consortium name="Ensembl"/>
        </authorList>
    </citation>
    <scope>IDENTIFICATION</scope>
</reference>
<keyword evidence="3" id="KW-0547">Nucleotide-binding</keyword>
<feature type="domain" description="Tudor" evidence="8">
    <location>
        <begin position="2"/>
        <end position="123"/>
    </location>
</feature>
<name>F6UIJ8_CIOIN</name>
<evidence type="ECO:0000256" key="1">
    <source>
        <dbReference type="ARBA" id="ARBA00012552"/>
    </source>
</evidence>
<reference evidence="10" key="1">
    <citation type="journal article" date="2002" name="Science">
        <title>The draft genome of Ciona intestinalis: insights into chordate and vertebrate origins.</title>
        <authorList>
            <person name="Dehal P."/>
            <person name="Satou Y."/>
            <person name="Campbell R.K."/>
            <person name="Chapman J."/>
            <person name="Degnan B."/>
            <person name="De Tomaso A."/>
            <person name="Davidson B."/>
            <person name="Di Gregorio A."/>
            <person name="Gelpke M."/>
            <person name="Goodstein D.M."/>
            <person name="Harafuji N."/>
            <person name="Hastings K.E."/>
            <person name="Ho I."/>
            <person name="Hotta K."/>
            <person name="Huang W."/>
            <person name="Kawashima T."/>
            <person name="Lemaire P."/>
            <person name="Martinez D."/>
            <person name="Meinertzhagen I.A."/>
            <person name="Necula S."/>
            <person name="Nonaka M."/>
            <person name="Putnam N."/>
            <person name="Rash S."/>
            <person name="Saiga H."/>
            <person name="Satake M."/>
            <person name="Terry A."/>
            <person name="Yamada L."/>
            <person name="Wang H.G."/>
            <person name="Awazu S."/>
            <person name="Azumi K."/>
            <person name="Boore J."/>
            <person name="Branno M."/>
            <person name="Chin-Bow S."/>
            <person name="DeSantis R."/>
            <person name="Doyle S."/>
            <person name="Francino P."/>
            <person name="Keys D.N."/>
            <person name="Haga S."/>
            <person name="Hayashi H."/>
            <person name="Hino K."/>
            <person name="Imai K.S."/>
            <person name="Inaba K."/>
            <person name="Kano S."/>
            <person name="Kobayashi K."/>
            <person name="Kobayashi M."/>
            <person name="Lee B.I."/>
            <person name="Makabe K.W."/>
            <person name="Manohar C."/>
            <person name="Matassi G."/>
            <person name="Medina M."/>
            <person name="Mochizuki Y."/>
            <person name="Mount S."/>
            <person name="Morishita T."/>
            <person name="Miura S."/>
            <person name="Nakayama A."/>
            <person name="Nishizaka S."/>
            <person name="Nomoto H."/>
            <person name="Ohta F."/>
            <person name="Oishi K."/>
            <person name="Rigoutsos I."/>
            <person name="Sano M."/>
            <person name="Sasaki A."/>
            <person name="Sasakura Y."/>
            <person name="Shoguchi E."/>
            <person name="Shin-i T."/>
            <person name="Spagnuolo A."/>
            <person name="Stainier D."/>
            <person name="Suzuki M.M."/>
            <person name="Tassy O."/>
            <person name="Takatori N."/>
            <person name="Tokuoka M."/>
            <person name="Yagi K."/>
            <person name="Yoshizaki F."/>
            <person name="Wada S."/>
            <person name="Zhang C."/>
            <person name="Hyatt P.D."/>
            <person name="Larimer F."/>
            <person name="Detter C."/>
            <person name="Doggett N."/>
            <person name="Glavina T."/>
            <person name="Hawkins T."/>
            <person name="Richardson P."/>
            <person name="Lucas S."/>
            <person name="Kohara Y."/>
            <person name="Levine M."/>
            <person name="Satoh N."/>
            <person name="Rokhsar D.S."/>
        </authorList>
    </citation>
    <scope>NUCLEOTIDE SEQUENCE [LARGE SCALE GENOMIC DNA]</scope>
</reference>
<dbReference type="InterPro" id="IPR035437">
    <property type="entry name" value="SNase_OB-fold_sf"/>
</dbReference>
<dbReference type="Pfam" id="PF00567">
    <property type="entry name" value="TUDOR"/>
    <property type="match status" value="1"/>
</dbReference>
<evidence type="ECO:0000313" key="9">
    <source>
        <dbReference type="Ensembl" id="ENSCINP00000022832.2"/>
    </source>
</evidence>
<keyword evidence="4" id="KW-0378">Hydrolase</keyword>
<reference evidence="9" key="4">
    <citation type="submission" date="2025-09" db="UniProtKB">
        <authorList>
            <consortium name="Ensembl"/>
        </authorList>
    </citation>
    <scope>IDENTIFICATION</scope>
</reference>
<dbReference type="AlphaFoldDB" id="F6UIJ8"/>
<evidence type="ECO:0000256" key="3">
    <source>
        <dbReference type="ARBA" id="ARBA00022741"/>
    </source>
</evidence>
<evidence type="ECO:0000256" key="2">
    <source>
        <dbReference type="ARBA" id="ARBA00022737"/>
    </source>
</evidence>
<keyword evidence="5" id="KW-0347">Helicase</keyword>